<name>A0A165JRV1_XYLHT</name>
<feature type="transmembrane region" description="Helical" evidence="10">
    <location>
        <begin position="299"/>
        <end position="319"/>
    </location>
</feature>
<dbReference type="InterPro" id="IPR002610">
    <property type="entry name" value="Peptidase_S54_rhomboid-like"/>
</dbReference>
<dbReference type="GeneID" id="28899174"/>
<keyword evidence="9 10" id="KW-0472">Membrane</keyword>
<proteinExistence type="inferred from homology"/>
<feature type="transmembrane region" description="Helical" evidence="10">
    <location>
        <begin position="143"/>
        <end position="161"/>
    </location>
</feature>
<evidence type="ECO:0000256" key="6">
    <source>
        <dbReference type="ARBA" id="ARBA00022801"/>
    </source>
</evidence>
<dbReference type="InParanoid" id="A0A165JRV1"/>
<keyword evidence="4 10" id="KW-0645">Protease</keyword>
<dbReference type="Proteomes" id="UP000076632">
    <property type="component" value="Unassembled WGS sequence"/>
</dbReference>
<dbReference type="Pfam" id="PF01694">
    <property type="entry name" value="Rhomboid"/>
    <property type="match status" value="1"/>
</dbReference>
<evidence type="ECO:0000256" key="8">
    <source>
        <dbReference type="ARBA" id="ARBA00022989"/>
    </source>
</evidence>
<sequence>MAANDYYNSSPYTNKPAQSPNLHGPLPPLPFNSSPSLPNVDPHGYSMSGATTPPDHSAYSYYTPPAHHSQQSLGSDTTYYGPVSGRIPNQSGDSDEIPLRPHPQQTDAEAWAAQNAGPPPAQPLPKRRGRKKDKPRSFFKRPWVVYCLTIVQVAVFIAELVKNGKLTGSPIMIHPTFNPMIGPSTYVLINMGARFVPCMKALDGVQNAKTPINWPCPNCTTSDATSPTMQCSLSELCGFSGVPNPKPNGSLSDQPQPDQWFRFIVPIFLHAGFIHIGFNMLLQWLLGSEMELSIGSLRFALVYFSSGIFGFVLGGNYAATGIASTGASGCLFGILALNILELLYTWKTRRSPGVELIWILVEVVISFVLGLLPGLDNFSHIGGFLMGLVLGICLLRSPDSLRQRTGQGDPPYAPVVPHRDAGQPSFAAKLKSVPGFFKHRKPLWWAWWLIRAAALIGVLIGFIALINSFYTGSNTCKWCKYLSCLPVKGWCDIGNLHLGNSTSSNNNKRDLFGFDDAIFL</sequence>
<evidence type="ECO:0000256" key="4">
    <source>
        <dbReference type="ARBA" id="ARBA00022670"/>
    </source>
</evidence>
<comment type="subcellular location">
    <subcellularLocation>
        <location evidence="2 10">Membrane</location>
        <topology evidence="2 10">Multi-pass membrane protein</topology>
    </subcellularLocation>
</comment>
<dbReference type="EMBL" id="KV407454">
    <property type="protein sequence ID" value="KZF26552.1"/>
    <property type="molecule type" value="Genomic_DNA"/>
</dbReference>
<feature type="compositionally biased region" description="Polar residues" evidence="11">
    <location>
        <begin position="68"/>
        <end position="78"/>
    </location>
</feature>
<evidence type="ECO:0000256" key="9">
    <source>
        <dbReference type="ARBA" id="ARBA00023136"/>
    </source>
</evidence>
<keyword evidence="6 10" id="KW-0378">Hydrolase</keyword>
<feature type="domain" description="Peptidase S54 rhomboid" evidence="12">
    <location>
        <begin position="258"/>
        <end position="396"/>
    </location>
</feature>
<dbReference type="InterPro" id="IPR035952">
    <property type="entry name" value="Rhomboid-like_sf"/>
</dbReference>
<evidence type="ECO:0000256" key="5">
    <source>
        <dbReference type="ARBA" id="ARBA00022692"/>
    </source>
</evidence>
<comment type="caution">
    <text evidence="10">Lacks conserved residue(s) required for the propagation of feature annotation.</text>
</comment>
<dbReference type="InterPro" id="IPR022764">
    <property type="entry name" value="Peptidase_S54_rhomboid_dom"/>
</dbReference>
<dbReference type="OrthoDB" id="2146116at2759"/>
<evidence type="ECO:0000313" key="14">
    <source>
        <dbReference type="Proteomes" id="UP000076632"/>
    </source>
</evidence>
<organism evidence="13 14">
    <name type="scientific">Xylona heveae (strain CBS 132557 / TC161)</name>
    <dbReference type="NCBI Taxonomy" id="1328760"/>
    <lineage>
        <taxon>Eukaryota</taxon>
        <taxon>Fungi</taxon>
        <taxon>Dikarya</taxon>
        <taxon>Ascomycota</taxon>
        <taxon>Pezizomycotina</taxon>
        <taxon>Xylonomycetes</taxon>
        <taxon>Xylonales</taxon>
        <taxon>Xylonaceae</taxon>
        <taxon>Xylona</taxon>
    </lineage>
</organism>
<accession>A0A165JRV1</accession>
<evidence type="ECO:0000256" key="1">
    <source>
        <dbReference type="ARBA" id="ARBA00000156"/>
    </source>
</evidence>
<evidence type="ECO:0000256" key="11">
    <source>
        <dbReference type="SAM" id="MobiDB-lite"/>
    </source>
</evidence>
<comment type="catalytic activity">
    <reaction evidence="1 10">
        <text>Cleaves type-1 transmembrane domains using a catalytic dyad composed of serine and histidine that are contributed by different transmembrane domains.</text>
        <dbReference type="EC" id="3.4.21.105"/>
    </reaction>
</comment>
<dbReference type="PANTHER" id="PTHR22936">
    <property type="entry name" value="RHOMBOID-RELATED"/>
    <property type="match status" value="1"/>
</dbReference>
<evidence type="ECO:0000256" key="10">
    <source>
        <dbReference type="RuleBase" id="RU362115"/>
    </source>
</evidence>
<dbReference type="OMA" id="PIMIKPQ"/>
<feature type="transmembrane region" description="Helical" evidence="10">
    <location>
        <begin position="448"/>
        <end position="470"/>
    </location>
</feature>
<evidence type="ECO:0000313" key="13">
    <source>
        <dbReference type="EMBL" id="KZF26552.1"/>
    </source>
</evidence>
<keyword evidence="7 10" id="KW-0720">Serine protease</keyword>
<dbReference type="PANTHER" id="PTHR22936:SF69">
    <property type="entry name" value="RHOMBOID-LIKE PROTEIN"/>
    <property type="match status" value="1"/>
</dbReference>
<dbReference type="GO" id="GO:0006508">
    <property type="term" value="P:proteolysis"/>
    <property type="evidence" value="ECO:0007669"/>
    <property type="project" value="UniProtKB-KW"/>
</dbReference>
<feature type="compositionally biased region" description="Basic residues" evidence="11">
    <location>
        <begin position="125"/>
        <end position="134"/>
    </location>
</feature>
<reference evidence="13 14" key="1">
    <citation type="journal article" date="2016" name="Fungal Biol.">
        <title>The genome of Xylona heveae provides a window into fungal endophytism.</title>
        <authorList>
            <person name="Gazis R."/>
            <person name="Kuo A."/>
            <person name="Riley R."/>
            <person name="LaButti K."/>
            <person name="Lipzen A."/>
            <person name="Lin J."/>
            <person name="Amirebrahimi M."/>
            <person name="Hesse C.N."/>
            <person name="Spatafora J.W."/>
            <person name="Henrissat B."/>
            <person name="Hainaut M."/>
            <person name="Grigoriev I.V."/>
            <person name="Hibbett D.S."/>
        </authorList>
    </citation>
    <scope>NUCLEOTIDE SEQUENCE [LARGE SCALE GENOMIC DNA]</scope>
    <source>
        <strain evidence="13 14">TC161</strain>
    </source>
</reference>
<evidence type="ECO:0000256" key="3">
    <source>
        <dbReference type="ARBA" id="ARBA00009045"/>
    </source>
</evidence>
<feature type="region of interest" description="Disordered" evidence="11">
    <location>
        <begin position="1"/>
        <end position="134"/>
    </location>
</feature>
<keyword evidence="14" id="KW-1185">Reference proteome</keyword>
<dbReference type="GO" id="GO:0016020">
    <property type="term" value="C:membrane"/>
    <property type="evidence" value="ECO:0007669"/>
    <property type="project" value="UniProtKB-SubCell"/>
</dbReference>
<feature type="transmembrane region" description="Helical" evidence="10">
    <location>
        <begin position="325"/>
        <end position="344"/>
    </location>
</feature>
<keyword evidence="8 10" id="KW-1133">Transmembrane helix</keyword>
<dbReference type="AlphaFoldDB" id="A0A165JRV1"/>
<dbReference type="SUPFAM" id="SSF144091">
    <property type="entry name" value="Rhomboid-like"/>
    <property type="match status" value="1"/>
</dbReference>
<comment type="similarity">
    <text evidence="3 10">Belongs to the peptidase S54 family.</text>
</comment>
<gene>
    <name evidence="13" type="ORF">L228DRAFT_257967</name>
</gene>
<dbReference type="EC" id="3.4.21.105" evidence="10"/>
<dbReference type="STRING" id="1328760.A0A165JRV1"/>
<feature type="compositionally biased region" description="Polar residues" evidence="11">
    <location>
        <begin position="1"/>
        <end position="21"/>
    </location>
</feature>
<dbReference type="Gene3D" id="1.20.1540.10">
    <property type="entry name" value="Rhomboid-like"/>
    <property type="match status" value="1"/>
</dbReference>
<keyword evidence="5 10" id="KW-0812">Transmembrane</keyword>
<evidence type="ECO:0000256" key="2">
    <source>
        <dbReference type="ARBA" id="ARBA00004141"/>
    </source>
</evidence>
<dbReference type="GO" id="GO:0004252">
    <property type="term" value="F:serine-type endopeptidase activity"/>
    <property type="evidence" value="ECO:0007669"/>
    <property type="project" value="InterPro"/>
</dbReference>
<feature type="transmembrane region" description="Helical" evidence="10">
    <location>
        <begin position="356"/>
        <end position="372"/>
    </location>
</feature>
<evidence type="ECO:0000259" key="12">
    <source>
        <dbReference type="Pfam" id="PF01694"/>
    </source>
</evidence>
<evidence type="ECO:0000256" key="7">
    <source>
        <dbReference type="ARBA" id="ARBA00022825"/>
    </source>
</evidence>
<comment type="function">
    <text evidence="10">Serine protease involved in intramembrane proteolysis.</text>
</comment>
<dbReference type="RefSeq" id="XP_018192107.1">
    <property type="nucleotide sequence ID" value="XM_018334037.1"/>
</dbReference>
<protein>
    <recommendedName>
        <fullName evidence="10">Rhomboid-type serine protease</fullName>
        <ecNumber evidence="10">3.4.21.105</ecNumber>
    </recommendedName>
</protein>
<feature type="transmembrane region" description="Helical" evidence="10">
    <location>
        <begin position="260"/>
        <end position="287"/>
    </location>
</feature>